<organism evidence="1 2">
    <name type="scientific">Hydrocarboniphaga effusa AP103</name>
    <dbReference type="NCBI Taxonomy" id="1172194"/>
    <lineage>
        <taxon>Bacteria</taxon>
        <taxon>Pseudomonadati</taxon>
        <taxon>Pseudomonadota</taxon>
        <taxon>Gammaproteobacteria</taxon>
        <taxon>Nevskiales</taxon>
        <taxon>Nevskiaceae</taxon>
        <taxon>Hydrocarboniphaga</taxon>
    </lineage>
</organism>
<reference evidence="1 2" key="1">
    <citation type="journal article" date="2012" name="J. Bacteriol.">
        <title>Genome Sequence of n-Alkane-Degrading Hydrocarboniphaga effusa Strain AP103T (ATCC BAA-332T).</title>
        <authorList>
            <person name="Chang H.K."/>
            <person name="Zylstra G.J."/>
            <person name="Chae J.C."/>
        </authorList>
    </citation>
    <scope>NUCLEOTIDE SEQUENCE [LARGE SCALE GENOMIC DNA]</scope>
    <source>
        <strain evidence="1 2">AP103</strain>
    </source>
</reference>
<dbReference type="OrthoDB" id="6152475at2"/>
<keyword evidence="2" id="KW-1185">Reference proteome</keyword>
<comment type="caution">
    <text evidence="1">The sequence shown here is derived from an EMBL/GenBank/DDBJ whole genome shotgun (WGS) entry which is preliminary data.</text>
</comment>
<evidence type="ECO:0000313" key="2">
    <source>
        <dbReference type="Proteomes" id="UP000003704"/>
    </source>
</evidence>
<dbReference type="EMBL" id="AKGD01000001">
    <property type="protein sequence ID" value="EIT70516.1"/>
    <property type="molecule type" value="Genomic_DNA"/>
</dbReference>
<accession>I8I3D9</accession>
<dbReference type="AlphaFoldDB" id="I8I3D9"/>
<dbReference type="RefSeq" id="WP_007183609.1">
    <property type="nucleotide sequence ID" value="NZ_AKGD01000001.1"/>
</dbReference>
<proteinExistence type="predicted"/>
<sequence length="86" mass="9515">MAAEVMRPTDFVGGPEERARQELQRALEFFAGDPDWAGFVPPDWRSWSSNLQLMVVLLYQKAGGLQLLPSLFDARAAVDAFEASAT</sequence>
<evidence type="ECO:0000313" key="1">
    <source>
        <dbReference type="EMBL" id="EIT70516.1"/>
    </source>
</evidence>
<dbReference type="Proteomes" id="UP000003704">
    <property type="component" value="Unassembled WGS sequence"/>
</dbReference>
<gene>
    <name evidence="1" type="ORF">WQQ_06530</name>
</gene>
<protein>
    <submittedName>
        <fullName evidence="1">Uncharacterized protein</fullName>
    </submittedName>
</protein>
<name>I8I3D9_9GAMM</name>